<dbReference type="GO" id="GO:0016787">
    <property type="term" value="F:hydrolase activity"/>
    <property type="evidence" value="ECO:0007669"/>
    <property type="project" value="UniProtKB-KW"/>
</dbReference>
<keyword evidence="1" id="KW-0255">Endonuclease</keyword>
<evidence type="ECO:0000313" key="2">
    <source>
        <dbReference type="Proteomes" id="UP000787625"/>
    </source>
</evidence>
<accession>A0A9D2UJJ3</accession>
<gene>
    <name evidence="1" type="ORF">IAA93_08020</name>
</gene>
<dbReference type="InterPro" id="IPR019062">
    <property type="entry name" value="Restrct_endonuc_II_HpaII"/>
</dbReference>
<comment type="caution">
    <text evidence="1">The sequence shown here is derived from an EMBL/GenBank/DDBJ whole genome shotgun (WGS) entry which is preliminary data.</text>
</comment>
<proteinExistence type="predicted"/>
<sequence length="361" mass="39744">MSFSATKCEWSELYVLLRILADGYAIDGRADLSPGGRGRLPVARVTRAEHDGQRDYTIDGGEVHITGQDIDLRIARTRLAEAADRLLAALTDTAGEEAESPGGIEELLDEMSVYDLAANTNDRTDITVTFHCPSMPGRGFIIRSRLAPMRPLLDGGRAANIKYEVTGAKLSGPAINKVNSTGDPADIKGRIAMLAGMGCSLRFADVADKIFRHNLTMIDLRFPRLAAAMVMAMTLDDVTRLDRLTAMLEADNPLKIKDDLVTVNGYYRHKVREFLLAATTALRPTKPYDGRQSAVRGLLLADTDGTVHCFSDDDRDTFADFLMTHTRLERGPVARDKYGMVERENGIPYMKLNLKVGITPR</sequence>
<reference evidence="1" key="2">
    <citation type="submission" date="2021-04" db="EMBL/GenBank/DDBJ databases">
        <authorList>
            <person name="Gilroy R."/>
        </authorList>
    </citation>
    <scope>NUCLEOTIDE SEQUENCE</scope>
    <source>
        <strain evidence="1">MalCec1-1739</strain>
    </source>
</reference>
<reference evidence="1" key="1">
    <citation type="journal article" date="2021" name="PeerJ">
        <title>Extensive microbial diversity within the chicken gut microbiome revealed by metagenomics and culture.</title>
        <authorList>
            <person name="Gilroy R."/>
            <person name="Ravi A."/>
            <person name="Getino M."/>
            <person name="Pursley I."/>
            <person name="Horton D.L."/>
            <person name="Alikhan N.F."/>
            <person name="Baker D."/>
            <person name="Gharbi K."/>
            <person name="Hall N."/>
            <person name="Watson M."/>
            <person name="Adriaenssens E.M."/>
            <person name="Foster-Nyarko E."/>
            <person name="Jarju S."/>
            <person name="Secka A."/>
            <person name="Antonio M."/>
            <person name="Oren A."/>
            <person name="Chaudhuri R.R."/>
            <person name="La Ragione R."/>
            <person name="Hildebrand F."/>
            <person name="Pallen M.J."/>
        </authorList>
    </citation>
    <scope>NUCLEOTIDE SEQUENCE</scope>
    <source>
        <strain evidence="1">MalCec1-1739</strain>
    </source>
</reference>
<dbReference type="EMBL" id="DWUP01000189">
    <property type="protein sequence ID" value="HJD53652.1"/>
    <property type="molecule type" value="Genomic_DNA"/>
</dbReference>
<protein>
    <submittedName>
        <fullName evidence="1">HpaII family restriction endonuclease</fullName>
        <ecNumber evidence="1">3.1.21.-</ecNumber>
    </submittedName>
</protein>
<name>A0A9D2UJJ3_9BACT</name>
<dbReference type="Proteomes" id="UP000787625">
    <property type="component" value="Unassembled WGS sequence"/>
</dbReference>
<keyword evidence="1" id="KW-0378">Hydrolase</keyword>
<dbReference type="Pfam" id="PF09561">
    <property type="entry name" value="RE_HpaII"/>
    <property type="match status" value="1"/>
</dbReference>
<keyword evidence="1" id="KW-0540">Nuclease</keyword>
<organism evidence="1 2">
    <name type="scientific">Candidatus Avibacteroides avistercoris</name>
    <dbReference type="NCBI Taxonomy" id="2840690"/>
    <lineage>
        <taxon>Bacteria</taxon>
        <taxon>Pseudomonadati</taxon>
        <taxon>Bacteroidota</taxon>
        <taxon>Bacteroidia</taxon>
        <taxon>Bacteroidales</taxon>
        <taxon>Bacteroidaceae</taxon>
        <taxon>Bacteroidaceae incertae sedis</taxon>
        <taxon>Candidatus Avibacteroides</taxon>
    </lineage>
</organism>
<dbReference type="EC" id="3.1.21.-" evidence="1"/>
<dbReference type="AlphaFoldDB" id="A0A9D2UJJ3"/>
<evidence type="ECO:0000313" key="1">
    <source>
        <dbReference type="EMBL" id="HJD53652.1"/>
    </source>
</evidence>
<dbReference type="GO" id="GO:0004519">
    <property type="term" value="F:endonuclease activity"/>
    <property type="evidence" value="ECO:0007669"/>
    <property type="project" value="UniProtKB-KW"/>
</dbReference>